<protein>
    <recommendedName>
        <fullName evidence="2">Histone deacetylase domain-containing protein</fullName>
    </recommendedName>
</protein>
<organism evidence="3 4">
    <name type="scientific">Nitrospira japonica</name>
    <dbReference type="NCBI Taxonomy" id="1325564"/>
    <lineage>
        <taxon>Bacteria</taxon>
        <taxon>Pseudomonadati</taxon>
        <taxon>Nitrospirota</taxon>
        <taxon>Nitrospiria</taxon>
        <taxon>Nitrospirales</taxon>
        <taxon>Nitrospiraceae</taxon>
        <taxon>Nitrospira</taxon>
    </lineage>
</organism>
<dbReference type="AlphaFoldDB" id="A0A1W1HZW1"/>
<dbReference type="PANTHER" id="PTHR10625:SF10">
    <property type="entry name" value="HISTONE DEACETYLASE HDAC1"/>
    <property type="match status" value="1"/>
</dbReference>
<evidence type="ECO:0000313" key="4">
    <source>
        <dbReference type="Proteomes" id="UP000192042"/>
    </source>
</evidence>
<name>A0A1W1HZW1_9BACT</name>
<gene>
    <name evidence="3" type="ORF">NSJP_0085</name>
</gene>
<keyword evidence="4" id="KW-1185">Reference proteome</keyword>
<proteinExistence type="inferred from homology"/>
<dbReference type="KEGG" id="nja:NSJP_0085"/>
<reference evidence="3 4" key="1">
    <citation type="submission" date="2017-03" db="EMBL/GenBank/DDBJ databases">
        <authorList>
            <person name="Afonso C.L."/>
            <person name="Miller P.J."/>
            <person name="Scott M.A."/>
            <person name="Spackman E."/>
            <person name="Goraichik I."/>
            <person name="Dimitrov K.M."/>
            <person name="Suarez D.L."/>
            <person name="Swayne D.E."/>
        </authorList>
    </citation>
    <scope>NUCLEOTIDE SEQUENCE [LARGE SCALE GENOMIC DNA]</scope>
    <source>
        <strain evidence="3">Genome sequencing of Nitrospira japonica strain NJ11</strain>
    </source>
</reference>
<dbReference type="Pfam" id="PF00850">
    <property type="entry name" value="Hist_deacetyl"/>
    <property type="match status" value="1"/>
</dbReference>
<dbReference type="InterPro" id="IPR023696">
    <property type="entry name" value="Ureohydrolase_dom_sf"/>
</dbReference>
<dbReference type="EMBL" id="LT828648">
    <property type="protein sequence ID" value="SLM46257.1"/>
    <property type="molecule type" value="Genomic_DNA"/>
</dbReference>
<dbReference type="InterPro" id="IPR023801">
    <property type="entry name" value="His_deacetylse_dom"/>
</dbReference>
<dbReference type="OrthoDB" id="9808367at2"/>
<dbReference type="STRING" id="1325564.NSJP_0085"/>
<evidence type="ECO:0000256" key="1">
    <source>
        <dbReference type="ARBA" id="ARBA00005947"/>
    </source>
</evidence>
<dbReference type="SUPFAM" id="SSF52768">
    <property type="entry name" value="Arginase/deacetylase"/>
    <property type="match status" value="1"/>
</dbReference>
<dbReference type="InterPro" id="IPR037138">
    <property type="entry name" value="His_deacetylse_dom_sf"/>
</dbReference>
<evidence type="ECO:0000259" key="2">
    <source>
        <dbReference type="Pfam" id="PF00850"/>
    </source>
</evidence>
<feature type="domain" description="Histone deacetylase" evidence="2">
    <location>
        <begin position="21"/>
        <end position="311"/>
    </location>
</feature>
<dbReference type="RefSeq" id="WP_080884975.1">
    <property type="nucleotide sequence ID" value="NZ_LT828648.1"/>
</dbReference>
<comment type="similarity">
    <text evidence="1">Belongs to the histone deacetylase family.</text>
</comment>
<sequence length="314" mass="33781">MGKTGLVYHTAYLDHDMGAGHPESPNRLRAIMQQLEYGGTAARLLKIEPRKAEHEWVTQIHGSRYVTALEDRAPSTGRVSLDPDTSMSPGSLAAAYLAAGGVLAGVDAILAAQVDHVFCAVRPPGHHAERDRAMGFCFFNNVAIAARYVQKKHGLAKVLIVDWDVHHGNGTQHSFEDDPTVLFFSTHQYPHYPGTGRATERGRGAGEGFTVNVPMEQGEGDEAYRDAFLKSLVPAADAFKPEFVIISAGFDAHRDDPLAGMGLTEAGYADLTGIVAGIARRHARGRILSSLEGGYHLPALANSVEAHVRALLDA</sequence>
<dbReference type="InterPro" id="IPR000286">
    <property type="entry name" value="HDACs"/>
</dbReference>
<dbReference type="PANTHER" id="PTHR10625">
    <property type="entry name" value="HISTONE DEACETYLASE HDAC1-RELATED"/>
    <property type="match status" value="1"/>
</dbReference>
<evidence type="ECO:0000313" key="3">
    <source>
        <dbReference type="EMBL" id="SLM46257.1"/>
    </source>
</evidence>
<dbReference type="GO" id="GO:0004407">
    <property type="term" value="F:histone deacetylase activity"/>
    <property type="evidence" value="ECO:0007669"/>
    <property type="project" value="TreeGrafter"/>
</dbReference>
<dbReference type="Gene3D" id="3.40.800.20">
    <property type="entry name" value="Histone deacetylase domain"/>
    <property type="match status" value="1"/>
</dbReference>
<dbReference type="CDD" id="cd09992">
    <property type="entry name" value="HDAC_classII"/>
    <property type="match status" value="1"/>
</dbReference>
<accession>A0A1W1HZW1</accession>
<dbReference type="PRINTS" id="PR01270">
    <property type="entry name" value="HDASUPER"/>
</dbReference>
<dbReference type="Proteomes" id="UP000192042">
    <property type="component" value="Chromosome I"/>
</dbReference>
<dbReference type="GO" id="GO:0040029">
    <property type="term" value="P:epigenetic regulation of gene expression"/>
    <property type="evidence" value="ECO:0007669"/>
    <property type="project" value="TreeGrafter"/>
</dbReference>